<evidence type="ECO:0000313" key="3">
    <source>
        <dbReference type="Proteomes" id="UP001371456"/>
    </source>
</evidence>
<accession>A0AAN8Y5X2</accession>
<organism evidence="2 3">
    <name type="scientific">Solanum bulbocastanum</name>
    <name type="common">Wild potato</name>
    <dbReference type="NCBI Taxonomy" id="147425"/>
    <lineage>
        <taxon>Eukaryota</taxon>
        <taxon>Viridiplantae</taxon>
        <taxon>Streptophyta</taxon>
        <taxon>Embryophyta</taxon>
        <taxon>Tracheophyta</taxon>
        <taxon>Spermatophyta</taxon>
        <taxon>Magnoliopsida</taxon>
        <taxon>eudicotyledons</taxon>
        <taxon>Gunneridae</taxon>
        <taxon>Pentapetalae</taxon>
        <taxon>asterids</taxon>
        <taxon>lamiids</taxon>
        <taxon>Solanales</taxon>
        <taxon>Solanaceae</taxon>
        <taxon>Solanoideae</taxon>
        <taxon>Solaneae</taxon>
        <taxon>Solanum</taxon>
    </lineage>
</organism>
<feature type="region of interest" description="Disordered" evidence="1">
    <location>
        <begin position="75"/>
        <end position="122"/>
    </location>
</feature>
<reference evidence="2 3" key="1">
    <citation type="submission" date="2024-02" db="EMBL/GenBank/DDBJ databases">
        <title>de novo genome assembly of Solanum bulbocastanum strain 11H21.</title>
        <authorList>
            <person name="Hosaka A.J."/>
        </authorList>
    </citation>
    <scope>NUCLEOTIDE SEQUENCE [LARGE SCALE GENOMIC DNA]</scope>
    <source>
        <tissue evidence="2">Young leaves</tissue>
    </source>
</reference>
<name>A0AAN8Y5X2_SOLBU</name>
<proteinExistence type="predicted"/>
<keyword evidence="3" id="KW-1185">Reference proteome</keyword>
<gene>
    <name evidence="2" type="ORF">RDI58_024721</name>
</gene>
<evidence type="ECO:0000313" key="2">
    <source>
        <dbReference type="EMBL" id="KAK6778003.1"/>
    </source>
</evidence>
<dbReference type="AlphaFoldDB" id="A0AAN8Y5X2"/>
<protein>
    <recommendedName>
        <fullName evidence="4">CCHC-type domain-containing protein</fullName>
    </recommendedName>
</protein>
<dbReference type="Proteomes" id="UP001371456">
    <property type="component" value="Unassembled WGS sequence"/>
</dbReference>
<sequence length="122" mass="14046">MRSCGRFQHDEISCSDAVATIIYKKKNREDYCSTYYSNKNFQDTYAFSIETLPSESTWDIPAHILKVIMIPPIARKQPARPPSNNHKKGFNEEKFKRSKVTYSKCGTSGHDKKTCPNFAYPN</sequence>
<dbReference type="EMBL" id="JBANQN010000010">
    <property type="protein sequence ID" value="KAK6778003.1"/>
    <property type="molecule type" value="Genomic_DNA"/>
</dbReference>
<evidence type="ECO:0008006" key="4">
    <source>
        <dbReference type="Google" id="ProtNLM"/>
    </source>
</evidence>
<comment type="caution">
    <text evidence="2">The sequence shown here is derived from an EMBL/GenBank/DDBJ whole genome shotgun (WGS) entry which is preliminary data.</text>
</comment>
<evidence type="ECO:0000256" key="1">
    <source>
        <dbReference type="SAM" id="MobiDB-lite"/>
    </source>
</evidence>